<dbReference type="SMART" id="SM00184">
    <property type="entry name" value="RING"/>
    <property type="match status" value="1"/>
</dbReference>
<accession>A0A8F8KR07</accession>
<evidence type="ECO:0000256" key="1">
    <source>
        <dbReference type="ARBA" id="ARBA00022723"/>
    </source>
</evidence>
<gene>
    <name evidence="7" type="ORF">KOM_12_153</name>
</gene>
<dbReference type="InterPro" id="IPR001841">
    <property type="entry name" value="Znf_RING"/>
</dbReference>
<dbReference type="InterPro" id="IPR051652">
    <property type="entry name" value="MDM2_MDM4_MUL1"/>
</dbReference>
<dbReference type="PANTHER" id="PTHR12183:SF32">
    <property type="entry name" value="MITOCHONDRIAL E3 UBIQUITIN PROTEIN LIGASE 1"/>
    <property type="match status" value="1"/>
</dbReference>
<dbReference type="EMBL" id="MZ420154">
    <property type="protein sequence ID" value="QYA18422.1"/>
    <property type="molecule type" value="Genomic_DNA"/>
</dbReference>
<dbReference type="InterPro" id="IPR013083">
    <property type="entry name" value="Znf_RING/FYVE/PHD"/>
</dbReference>
<dbReference type="PROSITE" id="PS50089">
    <property type="entry name" value="ZF_RING_2"/>
    <property type="match status" value="1"/>
</dbReference>
<evidence type="ECO:0000256" key="5">
    <source>
        <dbReference type="SAM" id="MobiDB-lite"/>
    </source>
</evidence>
<keyword evidence="1" id="KW-0479">Metal-binding</keyword>
<keyword evidence="2 4" id="KW-0863">Zinc-finger</keyword>
<keyword evidence="3" id="KW-0862">Zinc</keyword>
<protein>
    <submittedName>
        <fullName evidence="7">C3HC4 type zinc finger protein</fullName>
    </submittedName>
</protein>
<sequence length="191" mass="21728">MTDYDTQILDLAWQLNDRLQTHVHELYTRTHMSEHYREHATHPGQEIMRLVYLLWKERGVEGLNNLRELLVKKGQKMSLHSIDTSPVRDLFYGIEPPKTLTTQMKPTQPKSSASSTNIQPSIHGSQLPNLNTESDQQKAEDRQCKICYSTNANVVYTNCGHLCACDKCASSPAMESCPLCRKAGPHIKVYT</sequence>
<dbReference type="Gene3D" id="3.30.40.10">
    <property type="entry name" value="Zinc/RING finger domain, C3HC4 (zinc finger)"/>
    <property type="match status" value="1"/>
</dbReference>
<evidence type="ECO:0000313" key="7">
    <source>
        <dbReference type="EMBL" id="QYA18422.1"/>
    </source>
</evidence>
<organism evidence="7">
    <name type="scientific">Clandestinovirus</name>
    <dbReference type="NCBI Taxonomy" id="2831644"/>
    <lineage>
        <taxon>Viruses</taxon>
    </lineage>
</organism>
<evidence type="ECO:0000256" key="3">
    <source>
        <dbReference type="ARBA" id="ARBA00022833"/>
    </source>
</evidence>
<dbReference type="PANTHER" id="PTHR12183">
    <property type="entry name" value="MITOCHONDRIAL UBIQUITIN LIGASE ACTIVATOR OF NFKB 1"/>
    <property type="match status" value="1"/>
</dbReference>
<feature type="domain" description="RING-type" evidence="6">
    <location>
        <begin position="144"/>
        <end position="181"/>
    </location>
</feature>
<evidence type="ECO:0000256" key="2">
    <source>
        <dbReference type="ARBA" id="ARBA00022771"/>
    </source>
</evidence>
<evidence type="ECO:0000259" key="6">
    <source>
        <dbReference type="PROSITE" id="PS50089"/>
    </source>
</evidence>
<proteinExistence type="predicted"/>
<dbReference type="Pfam" id="PF13920">
    <property type="entry name" value="zf-C3HC4_3"/>
    <property type="match status" value="1"/>
</dbReference>
<dbReference type="GO" id="GO:0016567">
    <property type="term" value="P:protein ubiquitination"/>
    <property type="evidence" value="ECO:0007669"/>
    <property type="project" value="TreeGrafter"/>
</dbReference>
<evidence type="ECO:0000256" key="4">
    <source>
        <dbReference type="PROSITE-ProRule" id="PRU00175"/>
    </source>
</evidence>
<dbReference type="GO" id="GO:0004842">
    <property type="term" value="F:ubiquitin-protein transferase activity"/>
    <property type="evidence" value="ECO:0007669"/>
    <property type="project" value="TreeGrafter"/>
</dbReference>
<feature type="region of interest" description="Disordered" evidence="5">
    <location>
        <begin position="99"/>
        <end position="134"/>
    </location>
</feature>
<dbReference type="SUPFAM" id="SSF57850">
    <property type="entry name" value="RING/U-box"/>
    <property type="match status" value="1"/>
</dbReference>
<reference evidence="7" key="1">
    <citation type="submission" date="2021-06" db="EMBL/GenBank/DDBJ databases">
        <authorList>
            <person name="Rolland C."/>
        </authorList>
    </citation>
    <scope>NUCLEOTIDE SEQUENCE</scope>
    <source>
        <strain evidence="7">347.936635</strain>
    </source>
</reference>
<name>A0A8F8KR07_9VIRU</name>
<dbReference type="GO" id="GO:0008270">
    <property type="term" value="F:zinc ion binding"/>
    <property type="evidence" value="ECO:0007669"/>
    <property type="project" value="UniProtKB-KW"/>
</dbReference>